<sequence>MSKALIIISHGSRSQDAVAAFTEIVDLVREKGEFDQVAGAHMEHSKPSIPQAIEQVAQTGAQEIVFVPYFLYEGIHIKEDIPHLLDEISRDYPDIRFKLAKPIGVEPVLAGILVDRAKAVE</sequence>
<dbReference type="InterPro" id="IPR002762">
    <property type="entry name" value="CbiX-like"/>
</dbReference>
<keyword evidence="2" id="KW-0456">Lyase</keyword>
<evidence type="ECO:0008006" key="5">
    <source>
        <dbReference type="Google" id="ProtNLM"/>
    </source>
</evidence>
<dbReference type="EMBL" id="CP017634">
    <property type="protein sequence ID" value="ATW28102.1"/>
    <property type="molecule type" value="Genomic_DNA"/>
</dbReference>
<name>A0A3G1KZZ7_FORW1</name>
<dbReference type="CDD" id="cd03416">
    <property type="entry name" value="CbiX_SirB_N"/>
    <property type="match status" value="1"/>
</dbReference>
<dbReference type="GO" id="GO:0016829">
    <property type="term" value="F:lyase activity"/>
    <property type="evidence" value="ECO:0007669"/>
    <property type="project" value="UniProtKB-KW"/>
</dbReference>
<accession>A0A3G1KZZ7</accession>
<dbReference type="GO" id="GO:0046872">
    <property type="term" value="F:metal ion binding"/>
    <property type="evidence" value="ECO:0007669"/>
    <property type="project" value="UniProtKB-KW"/>
</dbReference>
<gene>
    <name evidence="3" type="ORF">DCMF_28110</name>
</gene>
<evidence type="ECO:0000313" key="3">
    <source>
        <dbReference type="EMBL" id="ATW28102.1"/>
    </source>
</evidence>
<keyword evidence="4" id="KW-1185">Reference proteome</keyword>
<reference evidence="3 4" key="1">
    <citation type="submission" date="2016-10" db="EMBL/GenBank/DDBJ databases">
        <title>Complete Genome Sequence of Peptococcaceae strain DCMF.</title>
        <authorList>
            <person name="Edwards R.J."/>
            <person name="Holland S.I."/>
            <person name="Deshpande N.P."/>
            <person name="Wong Y.K."/>
            <person name="Ertan H."/>
            <person name="Manefield M."/>
            <person name="Russell T.L."/>
            <person name="Lee M.J."/>
        </authorList>
    </citation>
    <scope>NUCLEOTIDE SEQUENCE [LARGE SCALE GENOMIC DNA]</scope>
    <source>
        <strain evidence="3 4">DCMF</strain>
    </source>
</reference>
<dbReference type="Gene3D" id="3.40.50.1400">
    <property type="match status" value="1"/>
</dbReference>
<dbReference type="PANTHER" id="PTHR33542">
    <property type="entry name" value="SIROHYDROCHLORIN FERROCHELATASE, CHLOROPLASTIC"/>
    <property type="match status" value="1"/>
</dbReference>
<dbReference type="SUPFAM" id="SSF53800">
    <property type="entry name" value="Chelatase"/>
    <property type="match status" value="1"/>
</dbReference>
<dbReference type="Pfam" id="PF01903">
    <property type="entry name" value="CbiX"/>
    <property type="match status" value="1"/>
</dbReference>
<evidence type="ECO:0000256" key="2">
    <source>
        <dbReference type="ARBA" id="ARBA00023239"/>
    </source>
</evidence>
<dbReference type="RefSeq" id="WP_148137511.1">
    <property type="nucleotide sequence ID" value="NZ_CP017634.1"/>
</dbReference>
<dbReference type="PANTHER" id="PTHR33542:SF3">
    <property type="entry name" value="SIROHYDROCHLORIN FERROCHELATASE, CHLOROPLASTIC"/>
    <property type="match status" value="1"/>
</dbReference>
<dbReference type="KEGG" id="fwa:DCMF_28110"/>
<protein>
    <recommendedName>
        <fullName evidence="5">Cobalamin biosynthesis protein CbiX</fullName>
    </recommendedName>
</protein>
<dbReference type="InterPro" id="IPR050963">
    <property type="entry name" value="Sirohydro_Cobaltochel/CbiX"/>
</dbReference>
<keyword evidence="1" id="KW-0479">Metal-binding</keyword>
<organism evidence="3 4">
    <name type="scientific">Formimonas warabiya</name>
    <dbReference type="NCBI Taxonomy" id="1761012"/>
    <lineage>
        <taxon>Bacteria</taxon>
        <taxon>Bacillati</taxon>
        <taxon>Bacillota</taxon>
        <taxon>Clostridia</taxon>
        <taxon>Eubacteriales</taxon>
        <taxon>Peptococcaceae</taxon>
        <taxon>Candidatus Formimonas</taxon>
    </lineage>
</organism>
<dbReference type="Proteomes" id="UP000323521">
    <property type="component" value="Chromosome"/>
</dbReference>
<dbReference type="OrthoDB" id="9797895at2"/>
<dbReference type="AlphaFoldDB" id="A0A3G1KZZ7"/>
<proteinExistence type="predicted"/>
<evidence type="ECO:0000256" key="1">
    <source>
        <dbReference type="ARBA" id="ARBA00022723"/>
    </source>
</evidence>
<evidence type="ECO:0000313" key="4">
    <source>
        <dbReference type="Proteomes" id="UP000323521"/>
    </source>
</evidence>